<evidence type="ECO:0000313" key="4">
    <source>
        <dbReference type="Proteomes" id="UP000333828"/>
    </source>
</evidence>
<evidence type="ECO:0000259" key="2">
    <source>
        <dbReference type="Pfam" id="PF12890"/>
    </source>
</evidence>
<dbReference type="Proteomes" id="UP000333828">
    <property type="component" value="Unassembled WGS sequence"/>
</dbReference>
<dbReference type="PANTHER" id="PTHR43668:SF2">
    <property type="entry name" value="ALLANTOINASE"/>
    <property type="match status" value="1"/>
</dbReference>
<dbReference type="InterPro" id="IPR004722">
    <property type="entry name" value="DHOase"/>
</dbReference>
<dbReference type="CDD" id="cd01317">
    <property type="entry name" value="DHOase_IIa"/>
    <property type="match status" value="1"/>
</dbReference>
<evidence type="ECO:0000256" key="1">
    <source>
        <dbReference type="ARBA" id="ARBA00022975"/>
    </source>
</evidence>
<dbReference type="InterPro" id="IPR050138">
    <property type="entry name" value="DHOase/Allantoinase_Hydrolase"/>
</dbReference>
<keyword evidence="1" id="KW-0665">Pyrimidine biosynthesis</keyword>
<organism evidence="3 4">
    <name type="scientific">Pandoraea iniqua</name>
    <dbReference type="NCBI Taxonomy" id="2508288"/>
    <lineage>
        <taxon>Bacteria</taxon>
        <taxon>Pseudomonadati</taxon>
        <taxon>Pseudomonadota</taxon>
        <taxon>Betaproteobacteria</taxon>
        <taxon>Burkholderiales</taxon>
        <taxon>Burkholderiaceae</taxon>
        <taxon>Pandoraea</taxon>
    </lineage>
</organism>
<dbReference type="RefSeq" id="WP_150686252.1">
    <property type="nucleotide sequence ID" value="NZ_CABPSI010000006.1"/>
</dbReference>
<dbReference type="SUPFAM" id="SSF51338">
    <property type="entry name" value="Composite domain of metallo-dependent hydrolases"/>
    <property type="match status" value="1"/>
</dbReference>
<dbReference type="PANTHER" id="PTHR43668">
    <property type="entry name" value="ALLANTOINASE"/>
    <property type="match status" value="1"/>
</dbReference>
<dbReference type="InterPro" id="IPR032466">
    <property type="entry name" value="Metal_Hydrolase"/>
</dbReference>
<dbReference type="InterPro" id="IPR024403">
    <property type="entry name" value="DHOase_cat"/>
</dbReference>
<dbReference type="Pfam" id="PF12890">
    <property type="entry name" value="DHOase"/>
    <property type="match status" value="1"/>
</dbReference>
<dbReference type="GO" id="GO:0004151">
    <property type="term" value="F:dihydroorotase activity"/>
    <property type="evidence" value="ECO:0007669"/>
    <property type="project" value="InterPro"/>
</dbReference>
<dbReference type="GO" id="GO:0005737">
    <property type="term" value="C:cytoplasm"/>
    <property type="evidence" value="ECO:0007669"/>
    <property type="project" value="TreeGrafter"/>
</dbReference>
<dbReference type="AlphaFoldDB" id="A0A5E4Z0Z8"/>
<dbReference type="SUPFAM" id="SSF51556">
    <property type="entry name" value="Metallo-dependent hydrolases"/>
    <property type="match status" value="1"/>
</dbReference>
<sequence>MKLHLKGGRVIDPATRTDRVQDVFIADGKIAGLASAPDGFTADRTIDASRLVVAPGLVDLAARKLTAASEAAAALAGGVTRAVCPPDADPVLDAPDLVEMLQLRARAMHHAQVHPLGALTVGLAGRELTEMAQLSVAGCIGLSQANAPIADNRTLLRALQYAGTFGLTVWLRPQDAALAAGGVAASGAVASRLGLAGIPVAAETIALHTILELVRVTGTRVHLCRLSSAAGVALVRAAKAEGLPVTCDVAAHHLHLTDMDIGYFDAQYRLDPPLRGQRDREVIRDAARDGTIDAICSDHTPLAADARLVPFAEAAPGATGLELLLSLVLKWAEEARVPLIDALARVTHGPAQHLDGLSHPARSGGTSGTSGKAAGAGMLAVGLPADLCVFEPSAYWTVSPGLLRSAGHNTPFLGYELPGRVRFTLVGGHVAYETLAV</sequence>
<gene>
    <name evidence="3" type="ORF">PIN31115_04868</name>
</gene>
<evidence type="ECO:0000313" key="3">
    <source>
        <dbReference type="EMBL" id="VVE54000.1"/>
    </source>
</evidence>
<dbReference type="Gene3D" id="3.20.20.140">
    <property type="entry name" value="Metal-dependent hydrolases"/>
    <property type="match status" value="1"/>
</dbReference>
<dbReference type="GO" id="GO:0004038">
    <property type="term" value="F:allantoinase activity"/>
    <property type="evidence" value="ECO:0007669"/>
    <property type="project" value="TreeGrafter"/>
</dbReference>
<proteinExistence type="predicted"/>
<dbReference type="EMBL" id="CABPSI010000006">
    <property type="protein sequence ID" value="VVE54000.1"/>
    <property type="molecule type" value="Genomic_DNA"/>
</dbReference>
<dbReference type="GO" id="GO:0006221">
    <property type="term" value="P:pyrimidine nucleotide biosynthetic process"/>
    <property type="evidence" value="ECO:0007669"/>
    <property type="project" value="UniProtKB-KW"/>
</dbReference>
<dbReference type="GO" id="GO:0046872">
    <property type="term" value="F:metal ion binding"/>
    <property type="evidence" value="ECO:0007669"/>
    <property type="project" value="InterPro"/>
</dbReference>
<protein>
    <submittedName>
        <fullName evidence="3">Dihydroorotase</fullName>
    </submittedName>
</protein>
<accession>A0A5E4Z0Z8</accession>
<feature type="domain" description="Dihydroorotase catalytic" evidence="2">
    <location>
        <begin position="52"/>
        <end position="228"/>
    </location>
</feature>
<reference evidence="3 4" key="1">
    <citation type="submission" date="2019-08" db="EMBL/GenBank/DDBJ databases">
        <authorList>
            <person name="Peeters C."/>
        </authorList>
    </citation>
    <scope>NUCLEOTIDE SEQUENCE [LARGE SCALE GENOMIC DNA]</scope>
    <source>
        <strain evidence="3 4">LMG 31115</strain>
    </source>
</reference>
<dbReference type="Gene3D" id="2.30.40.10">
    <property type="entry name" value="Urease, subunit C, domain 1"/>
    <property type="match status" value="2"/>
</dbReference>
<dbReference type="GO" id="GO:0006145">
    <property type="term" value="P:purine nucleobase catabolic process"/>
    <property type="evidence" value="ECO:0007669"/>
    <property type="project" value="TreeGrafter"/>
</dbReference>
<name>A0A5E4Z0Z8_9BURK</name>
<keyword evidence="4" id="KW-1185">Reference proteome</keyword>
<dbReference type="NCBIfam" id="NF005791">
    <property type="entry name" value="PRK07627.1"/>
    <property type="match status" value="1"/>
</dbReference>
<dbReference type="InterPro" id="IPR011059">
    <property type="entry name" value="Metal-dep_hydrolase_composite"/>
</dbReference>